<dbReference type="EMBL" id="AACHLB010000006">
    <property type="protein sequence ID" value="EAK5837211.1"/>
    <property type="molecule type" value="Genomic_DNA"/>
</dbReference>
<reference evidence="1" key="1">
    <citation type="submission" date="2018-05" db="EMBL/GenBank/DDBJ databases">
        <authorList>
            <consortium name="GenomeTrakr network: Whole genome sequencing for foodborne pathogen traceback"/>
        </authorList>
    </citation>
    <scope>NUCLEOTIDE SEQUENCE</scope>
    <source>
        <strain evidence="1">AK1117400155-2</strain>
    </source>
</reference>
<protein>
    <submittedName>
        <fullName evidence="1">Uncharacterized protein</fullName>
    </submittedName>
</protein>
<comment type="caution">
    <text evidence="1">The sequence shown here is derived from an EMBL/GenBank/DDBJ whole genome shotgun (WGS) entry which is preliminary data.</text>
</comment>
<proteinExistence type="predicted"/>
<gene>
    <name evidence="1" type="ORF">APU83_06330</name>
</gene>
<evidence type="ECO:0000313" key="1">
    <source>
        <dbReference type="EMBL" id="EAK5837211.1"/>
    </source>
</evidence>
<accession>A0A5T0Z7L3</accession>
<organism evidence="1">
    <name type="scientific">Campylobacter jejuni</name>
    <dbReference type="NCBI Taxonomy" id="197"/>
    <lineage>
        <taxon>Bacteria</taxon>
        <taxon>Pseudomonadati</taxon>
        <taxon>Campylobacterota</taxon>
        <taxon>Epsilonproteobacteria</taxon>
        <taxon>Campylobacterales</taxon>
        <taxon>Campylobacteraceae</taxon>
        <taxon>Campylobacter</taxon>
    </lineage>
</organism>
<sequence>MILKNLIKTFQILDFNKSDNCIEKSLKAGFIYFNYEILDYQSQLFSSLFLIQSLKIFISKKFKENHG</sequence>
<dbReference type="AlphaFoldDB" id="A0A5T0Z7L3"/>
<name>A0A5T0Z7L3_CAMJU</name>